<reference evidence="8 9" key="1">
    <citation type="submission" date="2013-03" db="EMBL/GenBank/DDBJ databases">
        <title>The Genome Sequence of Cladophialophora carrionii CBS 160.54.</title>
        <authorList>
            <consortium name="The Broad Institute Genomics Platform"/>
            <person name="Cuomo C."/>
            <person name="de Hoog S."/>
            <person name="Gorbushina A."/>
            <person name="Walker B."/>
            <person name="Young S.K."/>
            <person name="Zeng Q."/>
            <person name="Gargeya S."/>
            <person name="Fitzgerald M."/>
            <person name="Haas B."/>
            <person name="Abouelleil A."/>
            <person name="Allen A.W."/>
            <person name="Alvarado L."/>
            <person name="Arachchi H.M."/>
            <person name="Berlin A.M."/>
            <person name="Chapman S.B."/>
            <person name="Gainer-Dewar J."/>
            <person name="Goldberg J."/>
            <person name="Griggs A."/>
            <person name="Gujja S."/>
            <person name="Hansen M."/>
            <person name="Howarth C."/>
            <person name="Imamovic A."/>
            <person name="Ireland A."/>
            <person name="Larimer J."/>
            <person name="McCowan C."/>
            <person name="Murphy C."/>
            <person name="Pearson M."/>
            <person name="Poon T.W."/>
            <person name="Priest M."/>
            <person name="Roberts A."/>
            <person name="Saif S."/>
            <person name="Shea T."/>
            <person name="Sisk P."/>
            <person name="Sykes S."/>
            <person name="Wortman J."/>
            <person name="Nusbaum C."/>
            <person name="Birren B."/>
        </authorList>
    </citation>
    <scope>NUCLEOTIDE SEQUENCE [LARGE SCALE GENOMIC DNA]</scope>
    <source>
        <strain evidence="8 9">CBS 160.54</strain>
    </source>
</reference>
<dbReference type="AlphaFoldDB" id="V9DQL2"/>
<evidence type="ECO:0000313" key="8">
    <source>
        <dbReference type="EMBL" id="ETI28926.1"/>
    </source>
</evidence>
<protein>
    <recommendedName>
        <fullName evidence="7">Xylanolytic transcriptional activator regulatory domain-containing protein</fullName>
    </recommendedName>
</protein>
<proteinExistence type="predicted"/>
<keyword evidence="2" id="KW-0479">Metal-binding</keyword>
<keyword evidence="4" id="KW-0863">Zinc-finger</keyword>
<comment type="subcellular location">
    <subcellularLocation>
        <location evidence="1">Nucleus</location>
    </subcellularLocation>
</comment>
<evidence type="ECO:0000256" key="2">
    <source>
        <dbReference type="ARBA" id="ARBA00022723"/>
    </source>
</evidence>
<evidence type="ECO:0000256" key="1">
    <source>
        <dbReference type="ARBA" id="ARBA00004123"/>
    </source>
</evidence>
<dbReference type="EMBL" id="KB822697">
    <property type="protein sequence ID" value="ETI28926.1"/>
    <property type="molecule type" value="Genomic_DNA"/>
</dbReference>
<dbReference type="Proteomes" id="UP000030678">
    <property type="component" value="Unassembled WGS sequence"/>
</dbReference>
<dbReference type="GO" id="GO:0005634">
    <property type="term" value="C:nucleus"/>
    <property type="evidence" value="ECO:0007669"/>
    <property type="project" value="UniProtKB-SubCell"/>
</dbReference>
<dbReference type="GO" id="GO:0000785">
    <property type="term" value="C:chromatin"/>
    <property type="evidence" value="ECO:0007669"/>
    <property type="project" value="TreeGrafter"/>
</dbReference>
<dbReference type="PANTHER" id="PTHR40626:SF10">
    <property type="entry name" value="C2H2-TYPE DOMAIN-CONTAINING PROTEIN"/>
    <property type="match status" value="1"/>
</dbReference>
<dbReference type="InterPro" id="IPR007219">
    <property type="entry name" value="XnlR_reg_dom"/>
</dbReference>
<evidence type="ECO:0000259" key="7">
    <source>
        <dbReference type="Pfam" id="PF04082"/>
    </source>
</evidence>
<dbReference type="Pfam" id="PF04082">
    <property type="entry name" value="Fungal_trans"/>
    <property type="match status" value="1"/>
</dbReference>
<gene>
    <name evidence="8" type="ORF">G647_01378</name>
</gene>
<keyword evidence="6" id="KW-0539">Nucleus</keyword>
<dbReference type="GO" id="GO:0000981">
    <property type="term" value="F:DNA-binding transcription factor activity, RNA polymerase II-specific"/>
    <property type="evidence" value="ECO:0007669"/>
    <property type="project" value="InterPro"/>
</dbReference>
<dbReference type="HOGENOM" id="CLU_007784_2_0_1"/>
<dbReference type="RefSeq" id="XP_008723000.1">
    <property type="nucleotide sequence ID" value="XM_008724778.1"/>
</dbReference>
<dbReference type="VEuPathDB" id="FungiDB:G647_01378"/>
<keyword evidence="3" id="KW-0677">Repeat</keyword>
<name>V9DQL2_9EURO</name>
<dbReference type="GO" id="GO:0006351">
    <property type="term" value="P:DNA-templated transcription"/>
    <property type="evidence" value="ECO:0007669"/>
    <property type="project" value="InterPro"/>
</dbReference>
<dbReference type="GO" id="GO:0000978">
    <property type="term" value="F:RNA polymerase II cis-regulatory region sequence-specific DNA binding"/>
    <property type="evidence" value="ECO:0007669"/>
    <property type="project" value="InterPro"/>
</dbReference>
<evidence type="ECO:0000313" key="9">
    <source>
        <dbReference type="Proteomes" id="UP000030678"/>
    </source>
</evidence>
<dbReference type="GO" id="GO:0008270">
    <property type="term" value="F:zinc ion binding"/>
    <property type="evidence" value="ECO:0007669"/>
    <property type="project" value="UniProtKB-KW"/>
</dbReference>
<evidence type="ECO:0000256" key="5">
    <source>
        <dbReference type="ARBA" id="ARBA00022833"/>
    </source>
</evidence>
<dbReference type="InterPro" id="IPR051059">
    <property type="entry name" value="VerF-like"/>
</dbReference>
<organism evidence="8 9">
    <name type="scientific">Cladophialophora carrionii CBS 160.54</name>
    <dbReference type="NCBI Taxonomy" id="1279043"/>
    <lineage>
        <taxon>Eukaryota</taxon>
        <taxon>Fungi</taxon>
        <taxon>Dikarya</taxon>
        <taxon>Ascomycota</taxon>
        <taxon>Pezizomycotina</taxon>
        <taxon>Eurotiomycetes</taxon>
        <taxon>Chaetothyriomycetidae</taxon>
        <taxon>Chaetothyriales</taxon>
        <taxon>Herpotrichiellaceae</taxon>
        <taxon>Cladophialophora</taxon>
    </lineage>
</organism>
<dbReference type="CDD" id="cd12148">
    <property type="entry name" value="fungal_TF_MHR"/>
    <property type="match status" value="1"/>
</dbReference>
<accession>V9DQL2</accession>
<feature type="domain" description="Xylanolytic transcriptional activator regulatory" evidence="7">
    <location>
        <begin position="63"/>
        <end position="319"/>
    </location>
</feature>
<dbReference type="PANTHER" id="PTHR40626">
    <property type="entry name" value="MIP31509P"/>
    <property type="match status" value="1"/>
</dbReference>
<sequence length="522" mass="58688">MDGIEHTPEANDILEAWAIESAVPWSVSGAAHEKLQLEVQAYSEVLDDGYEIPSRKTLARNMEAYFRCNQELLPFIHPATFSAGRKDVELVRAVAALGALNRLEYSEASELYSVARAILLEKLRRENPPFSSYLLTAERNLQTFILLVHFASWANQDILPEAFAMSSQLASLIRQNSPTQSDQVPLDAEWSSWVALEERRRTLYAAYTLSNIHSIAFNRPPLIRSHEVDLFLPSDAERWKSTTASQWCRSRRSVDQGFQEVFRNLLDGKETSTDAPLSSFALYVLIHGILQEILLMRQQWPGPMLPQTMKSFENALCAWQRFWELTRDFTRGPLSSNGPLGLTATALLRLAYIRLNANYSLDQGLVSQDLRNIIIGPQLSLTHSLSLHRAVLHATHALSMSVRLSRELTARITSPFRSIEHSLCSLECALLLKDWLELIAMAVGSSRVEGLRRIEKSVLQIIRGIIQETPLAKMPNILEDNTSQVRAMANDVIKLWANIFEGAQLGFDKAITAGLQLLASDP</sequence>
<keyword evidence="5" id="KW-0862">Zinc</keyword>
<evidence type="ECO:0000256" key="3">
    <source>
        <dbReference type="ARBA" id="ARBA00022737"/>
    </source>
</evidence>
<evidence type="ECO:0000256" key="4">
    <source>
        <dbReference type="ARBA" id="ARBA00022771"/>
    </source>
</evidence>
<evidence type="ECO:0000256" key="6">
    <source>
        <dbReference type="ARBA" id="ARBA00023242"/>
    </source>
</evidence>
<dbReference type="OrthoDB" id="654211at2759"/>
<dbReference type="GeneID" id="19979871"/>